<feature type="chain" id="PRO_5021301177" evidence="1">
    <location>
        <begin position="22"/>
        <end position="202"/>
    </location>
</feature>
<gene>
    <name evidence="2" type="ORF">EUV02_01525</name>
</gene>
<sequence length="202" mass="22009">MIRPLAQAAVACCFVASATIAQPLPEWEAGREVGALAANLNGAIQACEYHLAASEAEWKNQTTFGVRYSLKPASQVSPELNELAGFLGKSQFYEWFDPHASIWILASTERKACRIAVSNSKFISRAGSSLSPLILEGGTWSVATDKENPYFGKSGGNTHQVYVQRCESCNIRPTLVVTEPREGQLLTSQQQMLVTISILSKE</sequence>
<accession>A0A4Y9EQ56</accession>
<reference evidence="2 3" key="1">
    <citation type="submission" date="2019-02" db="EMBL/GenBank/DDBJ databases">
        <title>Polymorphobacter sp. isolated from the lake at the Tibet of China.</title>
        <authorList>
            <person name="Li A."/>
        </authorList>
    </citation>
    <scope>NUCLEOTIDE SEQUENCE [LARGE SCALE GENOMIC DNA]</scope>
    <source>
        <strain evidence="2 3">DJ1R-1</strain>
    </source>
</reference>
<feature type="signal peptide" evidence="1">
    <location>
        <begin position="1"/>
        <end position="21"/>
    </location>
</feature>
<proteinExistence type="predicted"/>
<evidence type="ECO:0000313" key="2">
    <source>
        <dbReference type="EMBL" id="TFU05736.1"/>
    </source>
</evidence>
<evidence type="ECO:0000313" key="3">
    <source>
        <dbReference type="Proteomes" id="UP000297737"/>
    </source>
</evidence>
<comment type="caution">
    <text evidence="2">The sequence shown here is derived from an EMBL/GenBank/DDBJ whole genome shotgun (WGS) entry which is preliminary data.</text>
</comment>
<name>A0A4Y9EQ56_9SPHN</name>
<dbReference type="RefSeq" id="WP_135244461.1">
    <property type="nucleotide sequence ID" value="NZ_SIHO01000001.1"/>
</dbReference>
<dbReference type="EMBL" id="SIHO01000001">
    <property type="protein sequence ID" value="TFU05736.1"/>
    <property type="molecule type" value="Genomic_DNA"/>
</dbReference>
<organism evidence="2 3">
    <name type="scientific">Glacieibacterium arshaanense</name>
    <dbReference type="NCBI Taxonomy" id="2511025"/>
    <lineage>
        <taxon>Bacteria</taxon>
        <taxon>Pseudomonadati</taxon>
        <taxon>Pseudomonadota</taxon>
        <taxon>Alphaproteobacteria</taxon>
        <taxon>Sphingomonadales</taxon>
        <taxon>Sphingosinicellaceae</taxon>
        <taxon>Glacieibacterium</taxon>
    </lineage>
</organism>
<dbReference type="OrthoDB" id="9924027at2"/>
<dbReference type="Proteomes" id="UP000297737">
    <property type="component" value="Unassembled WGS sequence"/>
</dbReference>
<keyword evidence="3" id="KW-1185">Reference proteome</keyword>
<keyword evidence="1" id="KW-0732">Signal</keyword>
<evidence type="ECO:0000256" key="1">
    <source>
        <dbReference type="SAM" id="SignalP"/>
    </source>
</evidence>
<dbReference type="AlphaFoldDB" id="A0A4Y9EQ56"/>
<protein>
    <submittedName>
        <fullName evidence="2">Uncharacterized protein</fullName>
    </submittedName>
</protein>